<evidence type="ECO:0000256" key="1">
    <source>
        <dbReference type="SAM" id="SignalP"/>
    </source>
</evidence>
<keyword evidence="1" id="KW-0732">Signal</keyword>
<reference evidence="3" key="1">
    <citation type="journal article" date="2019" name="Int. J. Syst. Evol. Microbiol.">
        <title>The Global Catalogue of Microorganisms (GCM) 10K type strain sequencing project: providing services to taxonomists for standard genome sequencing and annotation.</title>
        <authorList>
            <consortium name="The Broad Institute Genomics Platform"/>
            <consortium name="The Broad Institute Genome Sequencing Center for Infectious Disease"/>
            <person name="Wu L."/>
            <person name="Ma J."/>
        </authorList>
    </citation>
    <scope>NUCLEOTIDE SEQUENCE [LARGE SCALE GENOMIC DNA]</scope>
    <source>
        <strain evidence="3">KCTC 42644</strain>
    </source>
</reference>
<sequence length="912" mass="97195">MKRAAALALLLAAAVPARAQQQLAAADPIPAPPPPAAAVDLAEEEVLLFELTLDRATLSDSIQAYERNGVVLLPIGELTRLLDLNVDVLPRERRIVGRLGNGQRSLLVDLATGTARVDGRNFTVPAGAADVALTDIFLSVKFIEQILPLRIVTDHEALVVALTATEELPIQAKLARSGRMRELRPDIDVQEDLLWAGTKPGLWSLPGFDIALESSLEATSPRFRYRYDIRAGADLLYMGFQGYVGSDERGRPTASRFTFERRDRDRGLLGPLRASRFGFGDVYTPSLALGPRSVGGRGIAITSAPLEQTSVFDRVDLRGELPIGYDVELYINDVLRGGQQTPVQGRYEFLSVPLVRGVNVIRIVSYGPRGERSEETRVINVAGGALAKGETTVEVGAVEQDVPLVDLRGDDGLSLNPGVGALRVTANVAHGLTETLTVVGGMALYAPSATDGGDRKLGTLGLRTSLLGYAVQLDAAHDDEGGRAAGLGVAGTPLGVSTILRHVEYGGGFIDESLPTGGDGRELVRHSEATFDFSVGPTLGLTFPFSLRAQRDEFADGRVALIGGFRTSTTTKVMLLSAGVDFDRTTLPGGAPTIERWVGNFAASSYGLPWQLRGTVDYDLVPDLKVTSASITADRNISEKLALRFGVGHSFGGSSDTSFQASAILRLPFADLSFAGDYVTPRDEWRVGVQLAFGLVHDPFAGRYRMTRPGPGIGGNAALRAFIDRDGDDRFDPKIDEPVAGVALTGGGEEAVTGESGTTLVTGLGYASTARLEVNLDNIDNPYVASPPSTIEFTPRAGVVSEILYPLKPVGEVLARVRFRDGGGRLTGLSSVKVRAVREDGKVTEATTEFDGSVVFERLPTGRYTFELDTAQASRLGMTLTGKIAFAVPPDGGFVPDVLATVEFARAEKPAQ</sequence>
<dbReference type="EMBL" id="JBHRXV010000003">
    <property type="protein sequence ID" value="MFC3711867.1"/>
    <property type="molecule type" value="Genomic_DNA"/>
</dbReference>
<name>A0ABV7X782_9SPHN</name>
<evidence type="ECO:0000313" key="3">
    <source>
        <dbReference type="Proteomes" id="UP001595615"/>
    </source>
</evidence>
<dbReference type="SUPFAM" id="SSF49478">
    <property type="entry name" value="Cna protein B-type domain"/>
    <property type="match status" value="1"/>
</dbReference>
<dbReference type="Proteomes" id="UP001595615">
    <property type="component" value="Unassembled WGS sequence"/>
</dbReference>
<evidence type="ECO:0000313" key="2">
    <source>
        <dbReference type="EMBL" id="MFC3711867.1"/>
    </source>
</evidence>
<accession>A0ABV7X782</accession>
<keyword evidence="3" id="KW-1185">Reference proteome</keyword>
<comment type="caution">
    <text evidence="2">The sequence shown here is derived from an EMBL/GenBank/DDBJ whole genome shotgun (WGS) entry which is preliminary data.</text>
</comment>
<organism evidence="2 3">
    <name type="scientific">Sphingoaurantiacus capsulatus</name>
    <dbReference type="NCBI Taxonomy" id="1771310"/>
    <lineage>
        <taxon>Bacteria</taxon>
        <taxon>Pseudomonadati</taxon>
        <taxon>Pseudomonadota</taxon>
        <taxon>Alphaproteobacteria</taxon>
        <taxon>Sphingomonadales</taxon>
        <taxon>Sphingosinicellaceae</taxon>
        <taxon>Sphingoaurantiacus</taxon>
    </lineage>
</organism>
<feature type="signal peptide" evidence="1">
    <location>
        <begin position="1"/>
        <end position="19"/>
    </location>
</feature>
<feature type="chain" id="PRO_5045848861" evidence="1">
    <location>
        <begin position="20"/>
        <end position="912"/>
    </location>
</feature>
<proteinExistence type="predicted"/>
<protein>
    <submittedName>
        <fullName evidence="2">Uncharacterized protein</fullName>
    </submittedName>
</protein>
<gene>
    <name evidence="2" type="ORF">ACFOMD_04755</name>
</gene>
<dbReference type="RefSeq" id="WP_380857618.1">
    <property type="nucleotide sequence ID" value="NZ_JBHRXV010000003.1"/>
</dbReference>